<sequence>MENKNIFQIFYASDRGKVRWENEDNFYIDGAGIRNISKSCAAGQLIRKPPFICAVFDGMGGEECGQKASREAARYLMDYSRRLADSRSVTERLEETAEGMDWEVRMMLADEEAGSGGTTCAGLVFQELRLARFWIGDSRIYCLREGTLSLLTKDHTAAQREIDKGRMTEEEARQSRMWHMLLRFLGMGRQKMIETEISEIQEGDIFLLCSDGLTDMCSSEEIKKILEESKDGKERQPAKALIQAALDNGGRDNVTAIVIEVREDGGDDKKEDQ</sequence>
<organism evidence="2 3">
    <name type="scientific">Candidatus Lachnoclostridium stercoravium</name>
    <dbReference type="NCBI Taxonomy" id="2838633"/>
    <lineage>
        <taxon>Bacteria</taxon>
        <taxon>Bacillati</taxon>
        <taxon>Bacillota</taxon>
        <taxon>Clostridia</taxon>
        <taxon>Lachnospirales</taxon>
        <taxon>Lachnospiraceae</taxon>
    </lineage>
</organism>
<dbReference type="Pfam" id="PF13672">
    <property type="entry name" value="PP2C_2"/>
    <property type="match status" value="1"/>
</dbReference>
<protein>
    <submittedName>
        <fullName evidence="2">Serine/threonine-protein phosphatase</fullName>
    </submittedName>
</protein>
<reference evidence="2" key="1">
    <citation type="journal article" date="2021" name="PeerJ">
        <title>Extensive microbial diversity within the chicken gut microbiome revealed by metagenomics and culture.</title>
        <authorList>
            <person name="Gilroy R."/>
            <person name="Ravi A."/>
            <person name="Getino M."/>
            <person name="Pursley I."/>
            <person name="Horton D.L."/>
            <person name="Alikhan N.F."/>
            <person name="Baker D."/>
            <person name="Gharbi K."/>
            <person name="Hall N."/>
            <person name="Watson M."/>
            <person name="Adriaenssens E.M."/>
            <person name="Foster-Nyarko E."/>
            <person name="Jarju S."/>
            <person name="Secka A."/>
            <person name="Antonio M."/>
            <person name="Oren A."/>
            <person name="Chaudhuri R.R."/>
            <person name="La Ragione R."/>
            <person name="Hildebrand F."/>
            <person name="Pallen M.J."/>
        </authorList>
    </citation>
    <scope>NUCLEOTIDE SEQUENCE</scope>
    <source>
        <strain evidence="2">CHK178-16964</strain>
    </source>
</reference>
<dbReference type="PANTHER" id="PTHR47992">
    <property type="entry name" value="PROTEIN PHOSPHATASE"/>
    <property type="match status" value="1"/>
</dbReference>
<dbReference type="SUPFAM" id="SSF81606">
    <property type="entry name" value="PP2C-like"/>
    <property type="match status" value="1"/>
</dbReference>
<reference evidence="2" key="2">
    <citation type="submission" date="2021-04" db="EMBL/GenBank/DDBJ databases">
        <authorList>
            <person name="Gilroy R."/>
        </authorList>
    </citation>
    <scope>NUCLEOTIDE SEQUENCE</scope>
    <source>
        <strain evidence="2">CHK178-16964</strain>
    </source>
</reference>
<dbReference type="SMART" id="SM00332">
    <property type="entry name" value="PP2Cc"/>
    <property type="match status" value="1"/>
</dbReference>
<dbReference type="Gene3D" id="3.60.40.10">
    <property type="entry name" value="PPM-type phosphatase domain"/>
    <property type="match status" value="1"/>
</dbReference>
<dbReference type="GO" id="GO:0004722">
    <property type="term" value="F:protein serine/threonine phosphatase activity"/>
    <property type="evidence" value="ECO:0007669"/>
    <property type="project" value="InterPro"/>
</dbReference>
<dbReference type="InterPro" id="IPR036457">
    <property type="entry name" value="PPM-type-like_dom_sf"/>
</dbReference>
<dbReference type="CDD" id="cd00143">
    <property type="entry name" value="PP2Cc"/>
    <property type="match status" value="1"/>
</dbReference>
<dbReference type="EMBL" id="DWZA01000060">
    <property type="protein sequence ID" value="HJA71309.1"/>
    <property type="molecule type" value="Genomic_DNA"/>
</dbReference>
<feature type="domain" description="PPM-type phosphatase" evidence="1">
    <location>
        <begin position="8"/>
        <end position="261"/>
    </location>
</feature>
<accession>A0A9D2HIW0</accession>
<comment type="caution">
    <text evidence="2">The sequence shown here is derived from an EMBL/GenBank/DDBJ whole genome shotgun (WGS) entry which is preliminary data.</text>
</comment>
<proteinExistence type="predicted"/>
<gene>
    <name evidence="2" type="ORF">IAA07_06965</name>
</gene>
<dbReference type="InterPro" id="IPR015655">
    <property type="entry name" value="PP2C"/>
</dbReference>
<dbReference type="SMART" id="SM00331">
    <property type="entry name" value="PP2C_SIG"/>
    <property type="match status" value="1"/>
</dbReference>
<dbReference type="AlphaFoldDB" id="A0A9D2HIW0"/>
<evidence type="ECO:0000313" key="2">
    <source>
        <dbReference type="EMBL" id="HJA71309.1"/>
    </source>
</evidence>
<dbReference type="PROSITE" id="PS51746">
    <property type="entry name" value="PPM_2"/>
    <property type="match status" value="1"/>
</dbReference>
<name>A0A9D2HIW0_9FIRM</name>
<dbReference type="Proteomes" id="UP000823900">
    <property type="component" value="Unassembled WGS sequence"/>
</dbReference>
<evidence type="ECO:0000313" key="3">
    <source>
        <dbReference type="Proteomes" id="UP000823900"/>
    </source>
</evidence>
<dbReference type="InterPro" id="IPR001932">
    <property type="entry name" value="PPM-type_phosphatase-like_dom"/>
</dbReference>
<evidence type="ECO:0000259" key="1">
    <source>
        <dbReference type="PROSITE" id="PS51746"/>
    </source>
</evidence>